<reference evidence="1" key="1">
    <citation type="submission" date="2021-04" db="EMBL/GenBank/DDBJ databases">
        <title>Genome sequence of Woronichinia naegeliana from Washington state freshwater lake bloom.</title>
        <authorList>
            <person name="Dreher T.W."/>
        </authorList>
    </citation>
    <scope>NUCLEOTIDE SEQUENCE</scope>
    <source>
        <strain evidence="1">WA131</strain>
    </source>
</reference>
<sequence length="108" mass="11756">MLCVCFGIGIVPLSTSNAYSVEPLVITNPKPLVISEGNAQDLKGSLSRDASLWLGGVGGDDGSGIDENVYEISEDSYNIRVKNLNQSLELKDQQMGESQRIIRRFPLN</sequence>
<name>A0A977KZF7_9CYAN</name>
<dbReference type="EMBL" id="CP073041">
    <property type="protein sequence ID" value="UXE62774.1"/>
    <property type="molecule type" value="Genomic_DNA"/>
</dbReference>
<protein>
    <submittedName>
        <fullName evidence="1">Uncharacterized protein</fullName>
    </submittedName>
</protein>
<organism evidence="1">
    <name type="scientific">Woronichinia naegeliana WA131</name>
    <dbReference type="NCBI Taxonomy" id="2824559"/>
    <lineage>
        <taxon>Bacteria</taxon>
        <taxon>Bacillati</taxon>
        <taxon>Cyanobacteriota</taxon>
        <taxon>Cyanophyceae</taxon>
        <taxon>Synechococcales</taxon>
        <taxon>Coelosphaeriaceae</taxon>
        <taxon>Woronichinia</taxon>
    </lineage>
</organism>
<evidence type="ECO:0000313" key="1">
    <source>
        <dbReference type="EMBL" id="UXE62774.1"/>
    </source>
</evidence>
<dbReference type="AlphaFoldDB" id="A0A977KZF7"/>
<dbReference type="KEGG" id="wna:KA717_08700"/>
<proteinExistence type="predicted"/>
<gene>
    <name evidence="1" type="ORF">KA717_08700</name>
</gene>
<dbReference type="Proteomes" id="UP001065613">
    <property type="component" value="Chromosome"/>
</dbReference>
<accession>A0A977KZF7</accession>